<dbReference type="SUPFAM" id="SSF52402">
    <property type="entry name" value="Adenine nucleotide alpha hydrolases-like"/>
    <property type="match status" value="2"/>
</dbReference>
<evidence type="ECO:0000313" key="6">
    <source>
        <dbReference type="Proteomes" id="UP000006365"/>
    </source>
</evidence>
<dbReference type="PANTHER" id="PTHR47892">
    <property type="entry name" value="UNIVERSAL STRESS PROTEIN E"/>
    <property type="match status" value="1"/>
</dbReference>
<feature type="domain" description="UspA" evidence="4">
    <location>
        <begin position="4"/>
        <end position="143"/>
    </location>
</feature>
<dbReference type="Gene3D" id="3.40.50.12370">
    <property type="match status" value="1"/>
</dbReference>
<comment type="subcellular location">
    <subcellularLocation>
        <location evidence="1">Cytoplasm</location>
    </subcellularLocation>
</comment>
<keyword evidence="6" id="KW-1185">Reference proteome</keyword>
<proteinExistence type="predicted"/>
<dbReference type="GO" id="GO:0005737">
    <property type="term" value="C:cytoplasm"/>
    <property type="evidence" value="ECO:0007669"/>
    <property type="project" value="UniProtKB-SubCell"/>
</dbReference>
<dbReference type="RefSeq" id="WP_015724399.1">
    <property type="nucleotide sequence ID" value="NC_014972.1"/>
</dbReference>
<dbReference type="AlphaFoldDB" id="A0A7U3YMC6"/>
<evidence type="ECO:0000259" key="4">
    <source>
        <dbReference type="Pfam" id="PF00582"/>
    </source>
</evidence>
<dbReference type="Proteomes" id="UP000006365">
    <property type="component" value="Chromosome"/>
</dbReference>
<sequence>MHNFRHILYASTGISDDIEGLKQALSLARNNQAALKYLLVFPQLPGSHEMYREKYRQFMEEQVEVALREARAALNLDASEAVVDVELASGDEPPAVSIIRHQLRNGHDLLIKEAEPRGEGGKGFTSLDMTLLRKCPCPVWLARPITRSRKEIRVAVAVNPGNRETAERDLSIRLLQHARSLADTCSGELDILSCWDFEFERYLRGNTRVDIPEDTMRNTVQTAQTSHQAELNLVIEASGIGGSFEVHRLRGRAEKMIPFFVKSKHVDILVMGTVARTGIFGYLMGNTAENIMDELECALLALKPGGFVSPVKAY</sequence>
<evidence type="ECO:0000313" key="5">
    <source>
        <dbReference type="EMBL" id="ADW17858.1"/>
    </source>
</evidence>
<name>A0A7U3YMC6_DESPD</name>
<protein>
    <submittedName>
        <fullName evidence="5">UspA domain-containing protein</fullName>
    </submittedName>
</protein>
<reference evidence="5 6" key="1">
    <citation type="journal article" date="2011" name="Stand. Genomic Sci.">
        <title>Complete genome sequence of Desulfobulbus propionicus type strain (1pr3).</title>
        <authorList>
            <person name="Pagani I."/>
            <person name="Lapidus A."/>
            <person name="Nolan M."/>
            <person name="Lucas S."/>
            <person name="Hammon N."/>
            <person name="Deshpande S."/>
            <person name="Cheng J.F."/>
            <person name="Chertkov O."/>
            <person name="Davenport K."/>
            <person name="Tapia R."/>
            <person name="Han C."/>
            <person name="Goodwin L."/>
            <person name="Pitluck S."/>
            <person name="Liolios K."/>
            <person name="Mavromatis K."/>
            <person name="Ivanova N."/>
            <person name="Mikhailova N."/>
            <person name="Pati A."/>
            <person name="Chen A."/>
            <person name="Palaniappan K."/>
            <person name="Land M."/>
            <person name="Hauser L."/>
            <person name="Chang Y.J."/>
            <person name="Jeffries C.D."/>
            <person name="Detter J.C."/>
            <person name="Brambilla E."/>
            <person name="Kannan K.P."/>
            <person name="Djao O.D."/>
            <person name="Rohde M."/>
            <person name="Pukall R."/>
            <person name="Spring S."/>
            <person name="Goker M."/>
            <person name="Sikorski J."/>
            <person name="Woyke T."/>
            <person name="Bristow J."/>
            <person name="Eisen J.A."/>
            <person name="Markowitz V."/>
            <person name="Hugenholtz P."/>
            <person name="Kyrpides N.C."/>
            <person name="Klenk H.P."/>
        </authorList>
    </citation>
    <scope>NUCLEOTIDE SEQUENCE [LARGE SCALE GENOMIC DNA]</scope>
    <source>
        <strain evidence="6">ATCC 33891 / DSM 2032 / 1pr3</strain>
    </source>
</reference>
<dbReference type="EMBL" id="CP002364">
    <property type="protein sequence ID" value="ADW17858.1"/>
    <property type="molecule type" value="Genomic_DNA"/>
</dbReference>
<comment type="function">
    <text evidence="3">Required for resistance to DNA-damaging agents.</text>
</comment>
<organism evidence="5 6">
    <name type="scientific">Desulfobulbus propionicus (strain ATCC 33891 / DSM 2032 / VKM B-1956 / 1pr3)</name>
    <dbReference type="NCBI Taxonomy" id="577650"/>
    <lineage>
        <taxon>Bacteria</taxon>
        <taxon>Pseudomonadati</taxon>
        <taxon>Thermodesulfobacteriota</taxon>
        <taxon>Desulfobulbia</taxon>
        <taxon>Desulfobulbales</taxon>
        <taxon>Desulfobulbaceae</taxon>
        <taxon>Desulfobulbus</taxon>
    </lineage>
</organism>
<evidence type="ECO:0000256" key="3">
    <source>
        <dbReference type="ARBA" id="ARBA00037131"/>
    </source>
</evidence>
<dbReference type="KEGG" id="dpr:Despr_1706"/>
<dbReference type="PANTHER" id="PTHR47892:SF1">
    <property type="entry name" value="UNIVERSAL STRESS PROTEIN E"/>
    <property type="match status" value="1"/>
</dbReference>
<accession>A0A7U3YMC6</accession>
<feature type="domain" description="UspA" evidence="4">
    <location>
        <begin position="171"/>
        <end position="302"/>
    </location>
</feature>
<gene>
    <name evidence="5" type="ordered locus">Despr_1706</name>
</gene>
<dbReference type="Pfam" id="PF00582">
    <property type="entry name" value="Usp"/>
    <property type="match status" value="2"/>
</dbReference>
<evidence type="ECO:0000256" key="1">
    <source>
        <dbReference type="ARBA" id="ARBA00004496"/>
    </source>
</evidence>
<dbReference type="InterPro" id="IPR006016">
    <property type="entry name" value="UspA"/>
</dbReference>
<evidence type="ECO:0000256" key="2">
    <source>
        <dbReference type="ARBA" id="ARBA00022490"/>
    </source>
</evidence>
<keyword evidence="2" id="KW-0963">Cytoplasm</keyword>